<dbReference type="Gene3D" id="1.10.238.20">
    <property type="entry name" value="Pheromone/general odorant binding protein domain"/>
    <property type="match status" value="1"/>
</dbReference>
<dbReference type="CDD" id="cd23992">
    <property type="entry name" value="PBP_GOBP"/>
    <property type="match status" value="1"/>
</dbReference>
<reference evidence="1 2" key="1">
    <citation type="submission" date="2022-12" db="EMBL/GenBank/DDBJ databases">
        <title>Chromosome-level genome assembly of true bugs.</title>
        <authorList>
            <person name="Ma L."/>
            <person name="Li H."/>
        </authorList>
    </citation>
    <scope>NUCLEOTIDE SEQUENCE [LARGE SCALE GENOMIC DNA]</scope>
    <source>
        <strain evidence="1">Lab_2022b</strain>
    </source>
</reference>
<dbReference type="SUPFAM" id="SSF47565">
    <property type="entry name" value="Insect pheromone/odorant-binding proteins"/>
    <property type="match status" value="1"/>
</dbReference>
<dbReference type="Pfam" id="PF01395">
    <property type="entry name" value="PBP_GOBP"/>
    <property type="match status" value="1"/>
</dbReference>
<proteinExistence type="predicted"/>
<dbReference type="SMART" id="SM00708">
    <property type="entry name" value="PhBP"/>
    <property type="match status" value="1"/>
</dbReference>
<protein>
    <submittedName>
        <fullName evidence="1">Uncharacterized protein</fullName>
    </submittedName>
</protein>
<organism evidence="1 2">
    <name type="scientific">Rhynocoris fuscipes</name>
    <dbReference type="NCBI Taxonomy" id="488301"/>
    <lineage>
        <taxon>Eukaryota</taxon>
        <taxon>Metazoa</taxon>
        <taxon>Ecdysozoa</taxon>
        <taxon>Arthropoda</taxon>
        <taxon>Hexapoda</taxon>
        <taxon>Insecta</taxon>
        <taxon>Pterygota</taxon>
        <taxon>Neoptera</taxon>
        <taxon>Paraneoptera</taxon>
        <taxon>Hemiptera</taxon>
        <taxon>Heteroptera</taxon>
        <taxon>Panheteroptera</taxon>
        <taxon>Cimicomorpha</taxon>
        <taxon>Reduviidae</taxon>
        <taxon>Harpactorinae</taxon>
        <taxon>Harpactorini</taxon>
        <taxon>Rhynocoris</taxon>
    </lineage>
</organism>
<evidence type="ECO:0000313" key="2">
    <source>
        <dbReference type="Proteomes" id="UP001461498"/>
    </source>
</evidence>
<dbReference type="AlphaFoldDB" id="A0AAW1DR88"/>
<dbReference type="InterPro" id="IPR006170">
    <property type="entry name" value="PBP/GOBP"/>
</dbReference>
<sequence>MMLILYKLRELYICFQKVTQQSIVRINMNRFALFTLFAFVIATTTVHCQDFEKAVQVFNHCKEIHKISDDEVAMIKAKEGIPSSKEAKCVMACMLKEGKLIIGSTFMKDNALIMADAIFKDDADAAAKGKEVVEQCTTEVGTDVGPDECEYAYKLAVCSEAHAKKIGAKRPI</sequence>
<accession>A0AAW1DR88</accession>
<dbReference type="InterPro" id="IPR036728">
    <property type="entry name" value="PBP_GOBP_sf"/>
</dbReference>
<name>A0AAW1DR88_9HEMI</name>
<dbReference type="Proteomes" id="UP001461498">
    <property type="component" value="Unassembled WGS sequence"/>
</dbReference>
<dbReference type="EMBL" id="JAPXFL010000001">
    <property type="protein sequence ID" value="KAK9511758.1"/>
    <property type="molecule type" value="Genomic_DNA"/>
</dbReference>
<gene>
    <name evidence="1" type="ORF">O3M35_000360</name>
</gene>
<dbReference type="GO" id="GO:0005549">
    <property type="term" value="F:odorant binding"/>
    <property type="evidence" value="ECO:0007669"/>
    <property type="project" value="InterPro"/>
</dbReference>
<keyword evidence="2" id="KW-1185">Reference proteome</keyword>
<comment type="caution">
    <text evidence="1">The sequence shown here is derived from an EMBL/GenBank/DDBJ whole genome shotgun (WGS) entry which is preliminary data.</text>
</comment>
<evidence type="ECO:0000313" key="1">
    <source>
        <dbReference type="EMBL" id="KAK9511758.1"/>
    </source>
</evidence>